<protein>
    <recommendedName>
        <fullName evidence="8">LamG-like jellyroll fold domain-containing protein</fullName>
    </recommendedName>
</protein>
<dbReference type="PANTHER" id="PTHR46943">
    <property type="entry name" value="PENTRAXIN-RELATED PROTEIN PTX3"/>
    <property type="match status" value="1"/>
</dbReference>
<feature type="domain" description="LamG-like jellyroll fold" evidence="5">
    <location>
        <begin position="933"/>
        <end position="1066"/>
    </location>
</feature>
<dbReference type="Gene3D" id="2.180.10.10">
    <property type="entry name" value="RHS repeat-associated core"/>
    <property type="match status" value="2"/>
</dbReference>
<keyword evidence="7" id="KW-1185">Reference proteome</keyword>
<feature type="region of interest" description="Disordered" evidence="3">
    <location>
        <begin position="1552"/>
        <end position="1581"/>
    </location>
</feature>
<evidence type="ECO:0000259" key="5">
    <source>
        <dbReference type="SMART" id="SM00560"/>
    </source>
</evidence>
<dbReference type="SMART" id="SM00560">
    <property type="entry name" value="LamGL"/>
    <property type="match status" value="3"/>
</dbReference>
<proteinExistence type="predicted"/>
<dbReference type="InterPro" id="IPR006558">
    <property type="entry name" value="LamG-like"/>
</dbReference>
<dbReference type="InterPro" id="IPR031325">
    <property type="entry name" value="RHS_repeat"/>
</dbReference>
<evidence type="ECO:0000256" key="3">
    <source>
        <dbReference type="SAM" id="MobiDB-lite"/>
    </source>
</evidence>
<evidence type="ECO:0000259" key="4">
    <source>
        <dbReference type="SMART" id="SM00159"/>
    </source>
</evidence>
<feature type="compositionally biased region" description="Low complexity" evidence="3">
    <location>
        <begin position="1683"/>
        <end position="1696"/>
    </location>
</feature>
<dbReference type="InterPro" id="IPR022385">
    <property type="entry name" value="Rhs_assc_core"/>
</dbReference>
<dbReference type="NCBIfam" id="TIGR03696">
    <property type="entry name" value="Rhs_assc_core"/>
    <property type="match status" value="1"/>
</dbReference>
<feature type="compositionally biased region" description="Basic and acidic residues" evidence="3">
    <location>
        <begin position="1561"/>
        <end position="1573"/>
    </location>
</feature>
<dbReference type="InterPro" id="IPR001759">
    <property type="entry name" value="PTX_dom"/>
</dbReference>
<dbReference type="SUPFAM" id="SSF49899">
    <property type="entry name" value="Concanavalin A-like lectins/glucanases"/>
    <property type="match status" value="3"/>
</dbReference>
<dbReference type="SMART" id="SM00159">
    <property type="entry name" value="PTX"/>
    <property type="match status" value="1"/>
</dbReference>
<dbReference type="InterPro" id="IPR006530">
    <property type="entry name" value="YD"/>
</dbReference>
<dbReference type="EMBL" id="MLCF01000014">
    <property type="protein sequence ID" value="OIV38707.1"/>
    <property type="molecule type" value="Genomic_DNA"/>
</dbReference>
<dbReference type="Pfam" id="PF05593">
    <property type="entry name" value="RHS_repeat"/>
    <property type="match status" value="2"/>
</dbReference>
<dbReference type="GO" id="GO:0006955">
    <property type="term" value="P:immune response"/>
    <property type="evidence" value="ECO:0007669"/>
    <property type="project" value="InterPro"/>
</dbReference>
<feature type="domain" description="LamG-like jellyroll fold" evidence="5">
    <location>
        <begin position="186"/>
        <end position="322"/>
    </location>
</feature>
<feature type="region of interest" description="Disordered" evidence="3">
    <location>
        <begin position="1683"/>
        <end position="1723"/>
    </location>
</feature>
<dbReference type="STRING" id="1428644.BIV57_04255"/>
<evidence type="ECO:0000256" key="2">
    <source>
        <dbReference type="ARBA" id="ARBA00023157"/>
    </source>
</evidence>
<evidence type="ECO:0000256" key="1">
    <source>
        <dbReference type="ARBA" id="ARBA00022729"/>
    </source>
</evidence>
<dbReference type="Proteomes" id="UP000243342">
    <property type="component" value="Unassembled WGS sequence"/>
</dbReference>
<gene>
    <name evidence="6" type="ORF">BIV57_04255</name>
</gene>
<keyword evidence="2" id="KW-1015">Disulfide bond</keyword>
<comment type="caution">
    <text evidence="6">The sequence shown here is derived from an EMBL/GenBank/DDBJ whole genome shotgun (WGS) entry which is preliminary data.</text>
</comment>
<name>A0A1J7BJ54_9ACTN</name>
<reference evidence="6 7" key="1">
    <citation type="submission" date="2016-10" db="EMBL/GenBank/DDBJ databases">
        <title>Genome sequence of Streptomyces gilvigriseus MUSC 26.</title>
        <authorList>
            <person name="Lee L.-H."/>
            <person name="Ser H.-L."/>
        </authorList>
    </citation>
    <scope>NUCLEOTIDE SEQUENCE [LARGE SCALE GENOMIC DNA]</scope>
    <source>
        <strain evidence="6 7">MUSC 26</strain>
    </source>
</reference>
<evidence type="ECO:0000313" key="6">
    <source>
        <dbReference type="EMBL" id="OIV38707.1"/>
    </source>
</evidence>
<feature type="compositionally biased region" description="Low complexity" evidence="3">
    <location>
        <begin position="1706"/>
        <end position="1723"/>
    </location>
</feature>
<accession>A0A1J7BJ54</accession>
<feature type="domain" description="Pentraxin (PTX)" evidence="4">
    <location>
        <begin position="904"/>
        <end position="1088"/>
    </location>
</feature>
<organism evidence="6 7">
    <name type="scientific">Mangrovactinospora gilvigrisea</name>
    <dbReference type="NCBI Taxonomy" id="1428644"/>
    <lineage>
        <taxon>Bacteria</taxon>
        <taxon>Bacillati</taxon>
        <taxon>Actinomycetota</taxon>
        <taxon>Actinomycetes</taxon>
        <taxon>Kitasatosporales</taxon>
        <taxon>Streptomycetaceae</taxon>
        <taxon>Mangrovactinospora</taxon>
    </lineage>
</organism>
<dbReference type="NCBIfam" id="TIGR01643">
    <property type="entry name" value="YD_repeat_2x"/>
    <property type="match status" value="1"/>
</dbReference>
<dbReference type="Pfam" id="PF13385">
    <property type="entry name" value="Laminin_G_3"/>
    <property type="match status" value="3"/>
</dbReference>
<dbReference type="PANTHER" id="PTHR46943:SF1">
    <property type="entry name" value="PENTRAXIN-RELATED PROTEIN PTX3"/>
    <property type="match status" value="1"/>
</dbReference>
<sequence>MSDSNSKDLRLTHPDTYQRYSEKRIQLAAEATAGEWRTVDFQWRRYTTDADSGWIQIPPEDLTPRPAQWPAPVEPAPAADASTEAAAGGVVSPTFAWDAVRTVPSDGQIQVRARFFTDDGPAPVPAADGQWLLNEDTGRIANDWVAGNNGVLSPSVTWSSEHGGSVVFNGTNGEIATSGPAVDTTGSFTVAGWVKAAAGKQGIHTFLIQPGRHVSAFYLEYWSGGEFVFSRPLADSVPGSVSVRAPFQANRWTHVAGVYDVGTNEMTLYLDGVARQTAVFTGTGFASGPLTMGHGFVSDQVGNWADGSLSDVRAFNRALTPAQISDLVAPAAASPGATAAVEVTLDRFGLADSHAIAKLDPGRVSLLTGAFEVTDADVSIGSHSGGMGLSRTFVSSDPDSEESGLFGPGWRSIIKVPGAGADYQALVDTGPGAVEIREEGGSMLPFVQESGTMTGPATYKGVSDAAAMHLTLEFDGQRTYALTDRAGNSVTFTRRGSGVGHGGWKVPAYFLPLRVTLAAPDASAARLSQVTYDAATGWPTEVDAANPNGGLCTPGSFMAGCRALVFHYEDLPGGKRCTRVSYKHQDNGSGGAAPAPILMPVAEYAYDDTHGRLVKATDPRTNLATAYTYDADGRLETVTPPGEAPWHLHYTPDPQDPADTWNADGPPTHNALEAAPPAHARLTKVVRTHDAEHGGTSESTAVVYGLPLSGPGLPDLSAASVARWAQKDIPTDVSAVFPPGHNPASTHPSDITPEEFSWAAITGIDVNGRAVNTAAWGGTADPDTAAEIEPGWRITTTEYDAKALGNKVRTLSANNHYRALRQDPDGSQGTATRIDTRHYYSADGKEHLDSYGPAHPVYDAHPGPAPAPGLTGRWILNEGGGSIAYDASGQGHPGAVDPDVAWQDDAVRGTVALFPGGPEATVTVDAEPVDTARDFTLTVWARLDGAERDGAVLSQADLGRDRLALGYSAERGRWTWCVVGGDDAACAIATAPAQVGTWTSLVATYNAASGQMQIYVDGRLGSVGHARPERPTEAGRLTIGGARHAGLGFTGAISDVRTYDRLLNPGEIRLLPQAPAPGEPAVWAREHTHTSYDTGTEDGHPGGGRLHLPIRTVKDAVPANLTPPTGWWRLNDGHGTSAADTLGANTGTTGGTVTWSTDRGGCAVLDGQDGRITTLGPAITGSGSYSVAAWVKTNTAAPQDAYQTVAAQSGTSTSVFVLRYAKDTDRWQFGDPSGELATSEHPALTATWTHLVGVYDAATHTVTLYVDGHHAGSAPAAVPHPQADGGLEIGRSQSDGAFGNHLHGSVADVRIYDRALSDAEIAVLPDAGSGIGLPAIGDVQESSRAYTLGSDHSGWAMRTPLVTTSDPDGLHLATTITFTPAGLRSAATLPAANASGPVADSKDPHTARTSYYGQADSSDPDTGNRPAWGGQLCKSFRSGQPDTPGLPHLPTRWIKSYTVWGAPIEVRDTVTDAAGHTQTRTTTTTYDPHTWRITKVEATSTIGEPLPAVTTDYDPATGRVTATSTTADKVTTTISRGYDDFGRPTSYTDADGATTTTVYDADGHPVEVTDPHGTRTRTWSGEGEHRNLTTRVADTGVDGPFTGAYDPDGKLTAQTYPGGIHATTRSDEAGHAVALRYARDANLLLGFTRGYDGLGRVCRTASRDSAQILRYDHIGRLQTVLDTDTTTPGRPTTARTYSFDPNSNRTATTTAAPTAHGHPAAAGSSRLHTYDAADRLLPQGADAGLAYDAFGRTTLLPAATTPGAGSPGAADLTLGYYLNDLIHTQRQAGRTITYRLDPARRLAHRTDTAQPGRTQTNHYAGTGDSPSWVEELDGTTTRNLTDLTGALALTASSSGRLVLHLASLHGDTTATLQAEAHQLSTYRETTEYGLPRTPTTHPPRYGYLGAHQRQTDTPTGLLLMGVRLYNPALGRFLQTDPKPNGATSTYLYANADPINRLDLNGQASISSELRQLWHFLTTKKHLKDWADFLSHESTLTGFAALGTLPIPFFDLVAFTTLGSISTVEGEAATLLYAAAGDKKAEWFGVAGLAAGGLGSPLGAVFDDAGLLGAAEKEFALALSTAGSALIGWLSR</sequence>
<dbReference type="Gene3D" id="2.60.120.200">
    <property type="match status" value="3"/>
</dbReference>
<dbReference type="InterPro" id="IPR013320">
    <property type="entry name" value="ConA-like_dom_sf"/>
</dbReference>
<evidence type="ECO:0008006" key="8">
    <source>
        <dbReference type="Google" id="ProtNLM"/>
    </source>
</evidence>
<evidence type="ECO:0000313" key="7">
    <source>
        <dbReference type="Proteomes" id="UP000243342"/>
    </source>
</evidence>
<feature type="domain" description="LamG-like jellyroll fold" evidence="5">
    <location>
        <begin position="1183"/>
        <end position="1319"/>
    </location>
</feature>
<feature type="compositionally biased region" description="Polar residues" evidence="3">
    <location>
        <begin position="1407"/>
        <end position="1421"/>
    </location>
</feature>
<dbReference type="InterPro" id="IPR042837">
    <property type="entry name" value="PTX3"/>
</dbReference>
<feature type="region of interest" description="Disordered" evidence="3">
    <location>
        <begin position="1394"/>
        <end position="1428"/>
    </location>
</feature>
<keyword evidence="1" id="KW-0732">Signal</keyword>